<proteinExistence type="predicted"/>
<accession>A0AAW1FVP1</accession>
<name>A0AAW1FVP1_ZOAVI</name>
<keyword evidence="3" id="KW-1185">Reference proteome</keyword>
<gene>
    <name evidence="2" type="ORF">VZT92_003463</name>
</gene>
<evidence type="ECO:0000313" key="3">
    <source>
        <dbReference type="Proteomes" id="UP001488805"/>
    </source>
</evidence>
<evidence type="ECO:0000256" key="1">
    <source>
        <dbReference type="SAM" id="MobiDB-lite"/>
    </source>
</evidence>
<dbReference type="Proteomes" id="UP001488805">
    <property type="component" value="Unassembled WGS sequence"/>
</dbReference>
<evidence type="ECO:0000313" key="2">
    <source>
        <dbReference type="EMBL" id="KAK9538278.1"/>
    </source>
</evidence>
<dbReference type="EMBL" id="JBCEZU010000023">
    <property type="protein sequence ID" value="KAK9538278.1"/>
    <property type="molecule type" value="Genomic_DNA"/>
</dbReference>
<reference evidence="2 3" key="1">
    <citation type="journal article" date="2024" name="Genome Biol. Evol.">
        <title>Chromosome-level genome assembly of the viviparous eelpout Zoarces viviparus.</title>
        <authorList>
            <person name="Fuhrmann N."/>
            <person name="Brasseur M.V."/>
            <person name="Bakowski C.E."/>
            <person name="Podsiadlowski L."/>
            <person name="Prost S."/>
            <person name="Krehenwinkel H."/>
            <person name="Mayer C."/>
        </authorList>
    </citation>
    <scope>NUCLEOTIDE SEQUENCE [LARGE SCALE GENOMIC DNA]</scope>
    <source>
        <strain evidence="2">NO-MEL_2022_Ind0_liver</strain>
    </source>
</reference>
<dbReference type="AlphaFoldDB" id="A0AAW1FVP1"/>
<feature type="compositionally biased region" description="Basic and acidic residues" evidence="1">
    <location>
        <begin position="8"/>
        <end position="28"/>
    </location>
</feature>
<protein>
    <submittedName>
        <fullName evidence="2">Uncharacterized protein</fullName>
    </submittedName>
</protein>
<feature type="region of interest" description="Disordered" evidence="1">
    <location>
        <begin position="1"/>
        <end position="93"/>
    </location>
</feature>
<feature type="compositionally biased region" description="Low complexity" evidence="1">
    <location>
        <begin position="79"/>
        <end position="93"/>
    </location>
</feature>
<comment type="caution">
    <text evidence="2">The sequence shown here is derived from an EMBL/GenBank/DDBJ whole genome shotgun (WGS) entry which is preliminary data.</text>
</comment>
<sequence>MLETGGETEDRRLEAVSRLREEEPETPRRGIRAAGCQVSSSGLWGCSSSAARSRQRGTSSPHPHDILPADNTRSTGLTSPSHRSSLSPPHCEL</sequence>
<feature type="compositionally biased region" description="Low complexity" evidence="1">
    <location>
        <begin position="39"/>
        <end position="49"/>
    </location>
</feature>
<organism evidence="2 3">
    <name type="scientific">Zoarces viviparus</name>
    <name type="common">Viviparous eelpout</name>
    <name type="synonym">Blennius viviparus</name>
    <dbReference type="NCBI Taxonomy" id="48416"/>
    <lineage>
        <taxon>Eukaryota</taxon>
        <taxon>Metazoa</taxon>
        <taxon>Chordata</taxon>
        <taxon>Craniata</taxon>
        <taxon>Vertebrata</taxon>
        <taxon>Euteleostomi</taxon>
        <taxon>Actinopterygii</taxon>
        <taxon>Neopterygii</taxon>
        <taxon>Teleostei</taxon>
        <taxon>Neoteleostei</taxon>
        <taxon>Acanthomorphata</taxon>
        <taxon>Eupercaria</taxon>
        <taxon>Perciformes</taxon>
        <taxon>Cottioidei</taxon>
        <taxon>Zoarcales</taxon>
        <taxon>Zoarcidae</taxon>
        <taxon>Zoarcinae</taxon>
        <taxon>Zoarces</taxon>
    </lineage>
</organism>
<feature type="compositionally biased region" description="Polar residues" evidence="1">
    <location>
        <begin position="50"/>
        <end position="61"/>
    </location>
</feature>